<keyword evidence="9" id="KW-1185">Reference proteome</keyword>
<sequence>MAAWLGVGGSRLIDCDFAIATGFRMRTALMFVLVATVVTACGFKGPLYLPAPAGQQQTAP</sequence>
<dbReference type="NCBIfam" id="NF047847">
    <property type="entry name" value="SS_mature_LptM"/>
    <property type="match status" value="1"/>
</dbReference>
<evidence type="ECO:0000256" key="6">
    <source>
        <dbReference type="ARBA" id="ARBA00023288"/>
    </source>
</evidence>
<evidence type="ECO:0000256" key="7">
    <source>
        <dbReference type="SAM" id="Phobius"/>
    </source>
</evidence>
<dbReference type="Pfam" id="PF13627">
    <property type="entry name" value="LptM_cons"/>
    <property type="match status" value="1"/>
</dbReference>
<organism evidence="8 9">
    <name type="scientific">Vogesella alkaliphila</name>
    <dbReference type="NCBI Taxonomy" id="1193621"/>
    <lineage>
        <taxon>Bacteria</taxon>
        <taxon>Pseudomonadati</taxon>
        <taxon>Pseudomonadota</taxon>
        <taxon>Betaproteobacteria</taxon>
        <taxon>Neisseriales</taxon>
        <taxon>Chromobacteriaceae</taxon>
        <taxon>Vogesella</taxon>
    </lineage>
</organism>
<evidence type="ECO:0008006" key="10">
    <source>
        <dbReference type="Google" id="ProtNLM"/>
    </source>
</evidence>
<keyword evidence="7" id="KW-0812">Transmembrane</keyword>
<dbReference type="Proteomes" id="UP000600877">
    <property type="component" value="Unassembled WGS sequence"/>
</dbReference>
<dbReference type="EMBL" id="BMYW01000018">
    <property type="protein sequence ID" value="GGY01106.1"/>
    <property type="molecule type" value="Genomic_DNA"/>
</dbReference>
<comment type="caution">
    <text evidence="8">The sequence shown here is derived from an EMBL/GenBank/DDBJ whole genome shotgun (WGS) entry which is preliminary data.</text>
</comment>
<accession>A0ABQ2Z139</accession>
<protein>
    <recommendedName>
        <fullName evidence="10">Lipoprotein</fullName>
    </recommendedName>
</protein>
<evidence type="ECO:0000313" key="9">
    <source>
        <dbReference type="Proteomes" id="UP000600877"/>
    </source>
</evidence>
<keyword evidence="6" id="KW-0449">Lipoprotein</keyword>
<keyword evidence="3 7" id="KW-0472">Membrane</keyword>
<evidence type="ECO:0000256" key="4">
    <source>
        <dbReference type="ARBA" id="ARBA00023139"/>
    </source>
</evidence>
<name>A0ABQ2Z139_9NEIS</name>
<comment type="subcellular location">
    <subcellularLocation>
        <location evidence="1">Cell outer membrane</location>
        <topology evidence="1">Lipid-anchor</topology>
    </subcellularLocation>
</comment>
<evidence type="ECO:0000256" key="2">
    <source>
        <dbReference type="ARBA" id="ARBA00022729"/>
    </source>
</evidence>
<feature type="transmembrane region" description="Helical" evidence="7">
    <location>
        <begin position="28"/>
        <end position="49"/>
    </location>
</feature>
<evidence type="ECO:0000256" key="1">
    <source>
        <dbReference type="ARBA" id="ARBA00004459"/>
    </source>
</evidence>
<evidence type="ECO:0000256" key="5">
    <source>
        <dbReference type="ARBA" id="ARBA00023237"/>
    </source>
</evidence>
<keyword evidence="5" id="KW-0998">Cell outer membrane</keyword>
<keyword evidence="4" id="KW-0564">Palmitate</keyword>
<gene>
    <name evidence="8" type="ORF">GCM10011290_31430</name>
</gene>
<proteinExistence type="predicted"/>
<evidence type="ECO:0000313" key="8">
    <source>
        <dbReference type="EMBL" id="GGY01106.1"/>
    </source>
</evidence>
<reference evidence="9" key="1">
    <citation type="journal article" date="2019" name="Int. J. Syst. Evol. Microbiol.">
        <title>The Global Catalogue of Microorganisms (GCM) 10K type strain sequencing project: providing services to taxonomists for standard genome sequencing and annotation.</title>
        <authorList>
            <consortium name="The Broad Institute Genomics Platform"/>
            <consortium name="The Broad Institute Genome Sequencing Center for Infectious Disease"/>
            <person name="Wu L."/>
            <person name="Ma J."/>
        </authorList>
    </citation>
    <scope>NUCLEOTIDE SEQUENCE [LARGE SCALE GENOMIC DNA]</scope>
    <source>
        <strain evidence="9">KCTC 32041</strain>
    </source>
</reference>
<keyword evidence="2" id="KW-0732">Signal</keyword>
<dbReference type="InterPro" id="IPR032831">
    <property type="entry name" value="LptM_cons"/>
</dbReference>
<evidence type="ECO:0000256" key="3">
    <source>
        <dbReference type="ARBA" id="ARBA00023136"/>
    </source>
</evidence>
<keyword evidence="7" id="KW-1133">Transmembrane helix</keyword>